<dbReference type="GO" id="GO:0000226">
    <property type="term" value="P:microtubule cytoskeleton organization"/>
    <property type="evidence" value="ECO:0007669"/>
    <property type="project" value="TreeGrafter"/>
</dbReference>
<dbReference type="Proteomes" id="UP000053825">
    <property type="component" value="Unassembled WGS sequence"/>
</dbReference>
<gene>
    <name evidence="1" type="ORF">WH47_00885</name>
</gene>
<dbReference type="PANTHER" id="PTHR14917:SF4">
    <property type="entry name" value="SPERMATOGENESIS-ASSOCIATED 7"/>
    <property type="match status" value="1"/>
</dbReference>
<evidence type="ECO:0000313" key="2">
    <source>
        <dbReference type="Proteomes" id="UP000053825"/>
    </source>
</evidence>
<dbReference type="EMBL" id="KQ414643">
    <property type="protein sequence ID" value="KOC66676.1"/>
    <property type="molecule type" value="Genomic_DNA"/>
</dbReference>
<dbReference type="AlphaFoldDB" id="A0A0L7R7D9"/>
<evidence type="ECO:0000313" key="1">
    <source>
        <dbReference type="EMBL" id="KOC66676.1"/>
    </source>
</evidence>
<proteinExistence type="predicted"/>
<dbReference type="OrthoDB" id="6263678at2759"/>
<sequence>MTRCNKSEINLKSTAYNQDGQNYFEQLTAYNSMSAHLRRILLAKCVVDARNKNYMNKRKQLCKQIDCKPRLMKTEITNNIIDKLAYDTLYHPADFLRMYHDSKYLCQCEAERYFTNYYDDVICPRSKLHDHVICPSLPTFKINNSEPFISNCKNTKRHKVFSPLGVKTMLKMQNRYEENSIFHGSASDFLSQEINHLSSAVNTTRSCDNYETTQVPAKMIHNQEVHVRNEEVKYAKFVYEITREIILNELYTDKQLQEVFTKHMEENKKILDMNTMLYEIYQLKLALNISENPESGKLTGVAYTQQQLNVSEIRPQSSSEILNENKATEKFVQYQKMDENRRDLLGTSNIPVVLIDANPELIVTTRDVLTSLIEADINPEQARKIYRKLSDRSKDTSPLVR</sequence>
<dbReference type="STRING" id="597456.A0A0L7R7D9"/>
<dbReference type="GO" id="GO:0005930">
    <property type="term" value="C:axoneme"/>
    <property type="evidence" value="ECO:0007669"/>
    <property type="project" value="TreeGrafter"/>
</dbReference>
<name>A0A0L7R7D9_9HYME</name>
<dbReference type="InterPro" id="IPR029357">
    <property type="entry name" value="SPATA7"/>
</dbReference>
<keyword evidence="2" id="KW-1185">Reference proteome</keyword>
<organism evidence="1 2">
    <name type="scientific">Habropoda laboriosa</name>
    <dbReference type="NCBI Taxonomy" id="597456"/>
    <lineage>
        <taxon>Eukaryota</taxon>
        <taxon>Metazoa</taxon>
        <taxon>Ecdysozoa</taxon>
        <taxon>Arthropoda</taxon>
        <taxon>Hexapoda</taxon>
        <taxon>Insecta</taxon>
        <taxon>Pterygota</taxon>
        <taxon>Neoptera</taxon>
        <taxon>Endopterygota</taxon>
        <taxon>Hymenoptera</taxon>
        <taxon>Apocrita</taxon>
        <taxon>Aculeata</taxon>
        <taxon>Apoidea</taxon>
        <taxon>Anthophila</taxon>
        <taxon>Apidae</taxon>
        <taxon>Habropoda</taxon>
    </lineage>
</organism>
<dbReference type="Pfam" id="PF15244">
    <property type="entry name" value="HSD3"/>
    <property type="match status" value="1"/>
</dbReference>
<protein>
    <submittedName>
        <fullName evidence="1">Uncharacterized protein</fullName>
    </submittedName>
</protein>
<dbReference type="PANTHER" id="PTHR14917">
    <property type="entry name" value="SPERMATOGENESIS-ASSOCIATED PROTEIN 7"/>
    <property type="match status" value="1"/>
</dbReference>
<accession>A0A0L7R7D9</accession>
<dbReference type="GO" id="GO:0036064">
    <property type="term" value="C:ciliary basal body"/>
    <property type="evidence" value="ECO:0007669"/>
    <property type="project" value="TreeGrafter"/>
</dbReference>
<reference evidence="1 2" key="1">
    <citation type="submission" date="2015-07" db="EMBL/GenBank/DDBJ databases">
        <title>The genome of Habropoda laboriosa.</title>
        <authorList>
            <person name="Pan H."/>
            <person name="Kapheim K."/>
        </authorList>
    </citation>
    <scope>NUCLEOTIDE SEQUENCE [LARGE SCALE GENOMIC DNA]</scope>
    <source>
        <strain evidence="1">0110345459</strain>
    </source>
</reference>